<evidence type="ECO:0000313" key="5">
    <source>
        <dbReference type="Proteomes" id="UP000660380"/>
    </source>
</evidence>
<dbReference type="InterPro" id="IPR001451">
    <property type="entry name" value="Hexapep"/>
</dbReference>
<dbReference type="Gene3D" id="2.160.10.10">
    <property type="entry name" value="Hexapeptide repeat proteins"/>
    <property type="match status" value="1"/>
</dbReference>
<name>A0ABR8GP16_9CYAN</name>
<dbReference type="Proteomes" id="UP000660380">
    <property type="component" value="Unassembled WGS sequence"/>
</dbReference>
<organism evidence="4 5">
    <name type="scientific">Scytonema hofmannii FACHB-248</name>
    <dbReference type="NCBI Taxonomy" id="1842502"/>
    <lineage>
        <taxon>Bacteria</taxon>
        <taxon>Bacillati</taxon>
        <taxon>Cyanobacteriota</taxon>
        <taxon>Cyanophyceae</taxon>
        <taxon>Nostocales</taxon>
        <taxon>Scytonemataceae</taxon>
        <taxon>Scytonema</taxon>
    </lineage>
</organism>
<dbReference type="GO" id="GO:0016740">
    <property type="term" value="F:transferase activity"/>
    <property type="evidence" value="ECO:0007669"/>
    <property type="project" value="UniProtKB-KW"/>
</dbReference>
<reference evidence="4 5" key="1">
    <citation type="journal article" date="2020" name="ISME J.">
        <title>Comparative genomics reveals insights into cyanobacterial evolution and habitat adaptation.</title>
        <authorList>
            <person name="Chen M.Y."/>
            <person name="Teng W.K."/>
            <person name="Zhao L."/>
            <person name="Hu C.X."/>
            <person name="Zhou Y.K."/>
            <person name="Han B.P."/>
            <person name="Song L.R."/>
            <person name="Shu W.S."/>
        </authorList>
    </citation>
    <scope>NUCLEOTIDE SEQUENCE [LARGE SCALE GENOMIC DNA]</scope>
    <source>
        <strain evidence="4 5">FACHB-248</strain>
    </source>
</reference>
<dbReference type="InterPro" id="IPR051159">
    <property type="entry name" value="Hexapeptide_acetyltransf"/>
</dbReference>
<gene>
    <name evidence="4" type="ORF">H6G81_10190</name>
</gene>
<evidence type="ECO:0000256" key="1">
    <source>
        <dbReference type="ARBA" id="ARBA00007274"/>
    </source>
</evidence>
<sequence length="214" mass="24234">MTPLSTIFSFFPALVILLTAASILWICFYPGILSIMALLISLYVFPLLIYKIHEYFYPLKEGISYLGGKNYSPWWGSHQIQVIYIAFPALETLLRLIPGAFSLWLRLWGAKVGKNVYWTPQLEISDRALIEIGDNVVFGNGVGIYSHIIKPKKQDLLLYVKKVKIGNNVFLGAWNHIAPGVTIADGTYVPVFTHIYPNKLVENKEIITTADERE</sequence>
<keyword evidence="2 4" id="KW-0808">Transferase</keyword>
<dbReference type="EMBL" id="JACJTA010000016">
    <property type="protein sequence ID" value="MBD2604885.1"/>
    <property type="molecule type" value="Genomic_DNA"/>
</dbReference>
<feature type="transmembrane region" description="Helical" evidence="3">
    <location>
        <begin position="32"/>
        <end position="50"/>
    </location>
</feature>
<dbReference type="PANTHER" id="PTHR23416">
    <property type="entry name" value="SIALIC ACID SYNTHASE-RELATED"/>
    <property type="match status" value="1"/>
</dbReference>
<evidence type="ECO:0000256" key="2">
    <source>
        <dbReference type="ARBA" id="ARBA00022679"/>
    </source>
</evidence>
<keyword evidence="5" id="KW-1185">Reference proteome</keyword>
<feature type="transmembrane region" description="Helical" evidence="3">
    <location>
        <begin position="7"/>
        <end position="26"/>
    </location>
</feature>
<keyword evidence="3" id="KW-0472">Membrane</keyword>
<accession>A0ABR8GP16</accession>
<comment type="caution">
    <text evidence="4">The sequence shown here is derived from an EMBL/GenBank/DDBJ whole genome shotgun (WGS) entry which is preliminary data.</text>
</comment>
<keyword evidence="3" id="KW-0812">Transmembrane</keyword>
<keyword evidence="3" id="KW-1133">Transmembrane helix</keyword>
<proteinExistence type="inferred from homology"/>
<evidence type="ECO:0000313" key="4">
    <source>
        <dbReference type="EMBL" id="MBD2604885.1"/>
    </source>
</evidence>
<comment type="similarity">
    <text evidence="1">Belongs to the transferase hexapeptide repeat family.</text>
</comment>
<dbReference type="PANTHER" id="PTHR23416:SF23">
    <property type="entry name" value="ACETYLTRANSFERASE C18B11.09C-RELATED"/>
    <property type="match status" value="1"/>
</dbReference>
<evidence type="ECO:0000256" key="3">
    <source>
        <dbReference type="SAM" id="Phobius"/>
    </source>
</evidence>
<dbReference type="SUPFAM" id="SSF51161">
    <property type="entry name" value="Trimeric LpxA-like enzymes"/>
    <property type="match status" value="1"/>
</dbReference>
<dbReference type="Pfam" id="PF00132">
    <property type="entry name" value="Hexapep"/>
    <property type="match status" value="1"/>
</dbReference>
<dbReference type="InterPro" id="IPR011004">
    <property type="entry name" value="Trimer_LpxA-like_sf"/>
</dbReference>
<protein>
    <submittedName>
        <fullName evidence="4">Acyl transferase</fullName>
    </submittedName>
</protein>